<dbReference type="PANTHER" id="PTHR46844">
    <property type="entry name" value="SLR5058 PROTEIN"/>
    <property type="match status" value="1"/>
</dbReference>
<feature type="chain" id="PRO_5044803412" description="NACHT domain-containing protein" evidence="2">
    <location>
        <begin position="29"/>
        <end position="914"/>
    </location>
</feature>
<dbReference type="Pfam" id="PF05729">
    <property type="entry name" value="NACHT"/>
    <property type="match status" value="1"/>
</dbReference>
<evidence type="ECO:0000259" key="3">
    <source>
        <dbReference type="PROSITE" id="PS50837"/>
    </source>
</evidence>
<comment type="caution">
    <text evidence="4">The sequence shown here is derived from an EMBL/GenBank/DDBJ whole genome shotgun (WGS) entry which is preliminary data.</text>
</comment>
<keyword evidence="1" id="KW-1133">Transmembrane helix</keyword>
<evidence type="ECO:0000313" key="5">
    <source>
        <dbReference type="Proteomes" id="UP001634394"/>
    </source>
</evidence>
<gene>
    <name evidence="4" type="ORF">ACJMK2_041398</name>
</gene>
<dbReference type="AlphaFoldDB" id="A0ABD3W788"/>
<dbReference type="InterPro" id="IPR007111">
    <property type="entry name" value="NACHT_NTPase"/>
</dbReference>
<organism evidence="4 5">
    <name type="scientific">Sinanodonta woodiana</name>
    <name type="common">Chinese pond mussel</name>
    <name type="synonym">Anodonta woodiana</name>
    <dbReference type="NCBI Taxonomy" id="1069815"/>
    <lineage>
        <taxon>Eukaryota</taxon>
        <taxon>Metazoa</taxon>
        <taxon>Spiralia</taxon>
        <taxon>Lophotrochozoa</taxon>
        <taxon>Mollusca</taxon>
        <taxon>Bivalvia</taxon>
        <taxon>Autobranchia</taxon>
        <taxon>Heteroconchia</taxon>
        <taxon>Palaeoheterodonta</taxon>
        <taxon>Unionida</taxon>
        <taxon>Unionoidea</taxon>
        <taxon>Unionidae</taxon>
        <taxon>Unioninae</taxon>
        <taxon>Sinanodonta</taxon>
    </lineage>
</organism>
<dbReference type="InterPro" id="IPR027417">
    <property type="entry name" value="P-loop_NTPase"/>
</dbReference>
<dbReference type="PANTHER" id="PTHR46844:SF1">
    <property type="entry name" value="SLR5058 PROTEIN"/>
    <property type="match status" value="1"/>
</dbReference>
<accession>A0ABD3W788</accession>
<keyword evidence="1" id="KW-0472">Membrane</keyword>
<feature type="domain" description="NACHT" evidence="3">
    <location>
        <begin position="390"/>
        <end position="521"/>
    </location>
</feature>
<dbReference type="Proteomes" id="UP001634394">
    <property type="component" value="Unassembled WGS sequence"/>
</dbReference>
<name>A0ABD3W788_SINWO</name>
<protein>
    <recommendedName>
        <fullName evidence="3">NACHT domain-containing protein</fullName>
    </recommendedName>
</protein>
<feature type="signal peptide" evidence="2">
    <location>
        <begin position="1"/>
        <end position="28"/>
    </location>
</feature>
<proteinExistence type="predicted"/>
<evidence type="ECO:0000313" key="4">
    <source>
        <dbReference type="EMBL" id="KAL3868597.1"/>
    </source>
</evidence>
<sequence length="914" mass="104492">MMFSWRYCTVCFILENLFLQRMTSFALGSSDSVSAATCEYEDADLIWGNTPTYSLNDVKAMAWYKGNDSLIASWLEGKGFREYPPYIGRLIQIGETGIKLKRTNRSDNGSYWLFLTLASENIQLDAVTHLEVIIAPSSQCKPNITEEGSLLKAQVPSEWCGTPPLSPKLKHISTTLIKEAKNQSVLDLGGDFKAGEYIVCAEGNSAICYQGNITDLCTVITKSHHERRNDGLTSSPVSIILPIVLVVIIVMVIAILAVICWKRKLSRRKRQSEQMCLTTEDNPTEDIAEECPQTEEVPLIEKGETSWEGLPEIQNYLRGLYTDMTRVSLSPTGKENFVDVSEVYIDLDFQHMETRDLKHSETDLAWTASYKLSASNDDARIAKGHDQRLSPIIIMGCSGSGKSTWCKHLVHCWSELSRNDNANVQDINLPYLGKYQILLYLPLKSSDRGRSFQELLEHYLFQKQPEYLKTVIKHIHDTNNPQSVLILIDGFDTIGEHGEPMSELLDHKLLFSSTVIFTCRPISLKPIIDAYVVISIQLELFKVCQIPPERSAAFASKVLRRLNTHNKESDINTFLTFARNLHVQSLLELPYLCLMLLFVWMENKHAYIEITDILLRIVEHLLQTEETFTRCNEKILKLSRRNSPKIHTNIKKLDDRFVNIRNLMYELSMTTEEIFLHKSNILSNEEKLFHKTTARGTDTLPFEALHDIGLITELVRLKSTVPFTNTLIYQLFFIVSDLTVALKHSMIIHMLWQFSSTLGKEIFVKLRNLQNKKNEKLSVGKLKKKLRYSITKLSKGDNYHQLTYLQLLMYKGDLDDEKLLFLTNALRSMNSLTSLVLENNENNDELVFWLPCHQSLEKLELNINKCTLLLCPEWNKLIPMKLKEIIIKSVIISGRDKVRLFGLAICGSLKCSQQ</sequence>
<keyword evidence="1" id="KW-0812">Transmembrane</keyword>
<keyword evidence="2" id="KW-0732">Signal</keyword>
<evidence type="ECO:0000256" key="1">
    <source>
        <dbReference type="SAM" id="Phobius"/>
    </source>
</evidence>
<keyword evidence="5" id="KW-1185">Reference proteome</keyword>
<dbReference type="PROSITE" id="PS50837">
    <property type="entry name" value="NACHT"/>
    <property type="match status" value="1"/>
</dbReference>
<feature type="transmembrane region" description="Helical" evidence="1">
    <location>
        <begin position="239"/>
        <end position="261"/>
    </location>
</feature>
<reference evidence="4 5" key="1">
    <citation type="submission" date="2024-11" db="EMBL/GenBank/DDBJ databases">
        <title>Chromosome-level genome assembly of the freshwater bivalve Anodonta woodiana.</title>
        <authorList>
            <person name="Chen X."/>
        </authorList>
    </citation>
    <scope>NUCLEOTIDE SEQUENCE [LARGE SCALE GENOMIC DNA]</scope>
    <source>
        <strain evidence="4">MN2024</strain>
        <tissue evidence="4">Gills</tissue>
    </source>
</reference>
<dbReference type="SUPFAM" id="SSF52540">
    <property type="entry name" value="P-loop containing nucleoside triphosphate hydrolases"/>
    <property type="match status" value="1"/>
</dbReference>
<dbReference type="EMBL" id="JBJQND010000008">
    <property type="protein sequence ID" value="KAL3868597.1"/>
    <property type="molecule type" value="Genomic_DNA"/>
</dbReference>
<dbReference type="Gene3D" id="3.40.50.300">
    <property type="entry name" value="P-loop containing nucleotide triphosphate hydrolases"/>
    <property type="match status" value="1"/>
</dbReference>
<evidence type="ECO:0000256" key="2">
    <source>
        <dbReference type="SAM" id="SignalP"/>
    </source>
</evidence>